<evidence type="ECO:0000256" key="2">
    <source>
        <dbReference type="ARBA" id="ARBA00022692"/>
    </source>
</evidence>
<feature type="transmembrane region" description="Helical" evidence="6">
    <location>
        <begin position="163"/>
        <end position="183"/>
    </location>
</feature>
<organism evidence="7 8">
    <name type="scientific">Palleronia abyssalis</name>
    <dbReference type="NCBI Taxonomy" id="1501240"/>
    <lineage>
        <taxon>Bacteria</taxon>
        <taxon>Pseudomonadati</taxon>
        <taxon>Pseudomonadota</taxon>
        <taxon>Alphaproteobacteria</taxon>
        <taxon>Rhodobacterales</taxon>
        <taxon>Roseobacteraceae</taxon>
        <taxon>Palleronia</taxon>
    </lineage>
</organism>
<feature type="transmembrane region" description="Helical" evidence="6">
    <location>
        <begin position="47"/>
        <end position="69"/>
    </location>
</feature>
<evidence type="ECO:0000256" key="4">
    <source>
        <dbReference type="ARBA" id="ARBA00023136"/>
    </source>
</evidence>
<dbReference type="GO" id="GO:0046872">
    <property type="term" value="F:metal ion binding"/>
    <property type="evidence" value="ECO:0007669"/>
    <property type="project" value="UniProtKB-KW"/>
</dbReference>
<dbReference type="PANTHER" id="PTHR20855:SF3">
    <property type="entry name" value="LD03007P"/>
    <property type="match status" value="1"/>
</dbReference>
<feature type="binding site" evidence="5">
    <location>
        <position position="194"/>
    </location>
    <ligand>
        <name>Zn(2+)</name>
        <dbReference type="ChEBI" id="CHEBI:29105"/>
    </ligand>
</feature>
<dbReference type="InterPro" id="IPR004254">
    <property type="entry name" value="AdipoR/HlyIII-related"/>
</dbReference>
<proteinExistence type="predicted"/>
<keyword evidence="3 6" id="KW-1133">Transmembrane helix</keyword>
<evidence type="ECO:0000256" key="3">
    <source>
        <dbReference type="ARBA" id="ARBA00022989"/>
    </source>
</evidence>
<dbReference type="PANTHER" id="PTHR20855">
    <property type="entry name" value="ADIPOR/PROGESTIN RECEPTOR-RELATED"/>
    <property type="match status" value="1"/>
</dbReference>
<dbReference type="Proteomes" id="UP000244912">
    <property type="component" value="Unassembled WGS sequence"/>
</dbReference>
<sequence length="223" mass="24004">MTFDYPRRFARAERLSDAAVHIVGLSLALAAVPVLIWLSVERRGEVGVVMAVSVYGATLLGMLGCSALYNMTAENRLTPVFKRLDHSAIYLKIAGTFTPLVALTGGGGMALLASLWAVALGGSSLKIIAPHKLRWLGLALYLGMGWVGVWFGRDIFAGLTPGGVGLIVAGGLLYTVGVVFFLWERLPFNTAIWHVFVLVASSLFYAAMYVELIRVIEPVFTVG</sequence>
<comment type="subcellular location">
    <subcellularLocation>
        <location evidence="1">Membrane</location>
        <topology evidence="1">Multi-pass membrane protein</topology>
    </subcellularLocation>
</comment>
<evidence type="ECO:0008006" key="9">
    <source>
        <dbReference type="Google" id="ProtNLM"/>
    </source>
</evidence>
<dbReference type="GO" id="GO:0016020">
    <property type="term" value="C:membrane"/>
    <property type="evidence" value="ECO:0007669"/>
    <property type="project" value="UniProtKB-SubCell"/>
</dbReference>
<dbReference type="RefSeq" id="WP_108893417.1">
    <property type="nucleotide sequence ID" value="NZ_ONZF01000002.1"/>
</dbReference>
<feature type="transmembrane region" description="Helical" evidence="6">
    <location>
        <begin position="133"/>
        <end position="151"/>
    </location>
</feature>
<keyword evidence="5" id="KW-0479">Metal-binding</keyword>
<accession>A0A2R8BTY2</accession>
<evidence type="ECO:0000313" key="8">
    <source>
        <dbReference type="Proteomes" id="UP000244912"/>
    </source>
</evidence>
<feature type="transmembrane region" description="Helical" evidence="6">
    <location>
        <begin position="89"/>
        <end position="121"/>
    </location>
</feature>
<keyword evidence="5" id="KW-0862">Zinc</keyword>
<feature type="transmembrane region" description="Helical" evidence="6">
    <location>
        <begin position="190"/>
        <end position="210"/>
    </location>
</feature>
<dbReference type="Pfam" id="PF03006">
    <property type="entry name" value="HlyIII"/>
    <property type="match status" value="1"/>
</dbReference>
<feature type="transmembrane region" description="Helical" evidence="6">
    <location>
        <begin position="20"/>
        <end position="40"/>
    </location>
</feature>
<keyword evidence="8" id="KW-1185">Reference proteome</keyword>
<keyword evidence="2 6" id="KW-0812">Transmembrane</keyword>
<evidence type="ECO:0000256" key="6">
    <source>
        <dbReference type="SAM" id="Phobius"/>
    </source>
</evidence>
<evidence type="ECO:0000313" key="7">
    <source>
        <dbReference type="EMBL" id="SPJ23600.1"/>
    </source>
</evidence>
<dbReference type="AlphaFoldDB" id="A0A2R8BTY2"/>
<name>A0A2R8BTY2_9RHOB</name>
<dbReference type="EMBL" id="ONZF01000002">
    <property type="protein sequence ID" value="SPJ23600.1"/>
    <property type="molecule type" value="Genomic_DNA"/>
</dbReference>
<dbReference type="OrthoDB" id="9813689at2"/>
<protein>
    <recommendedName>
        <fullName evidence="9">Hemolysin-III related</fullName>
    </recommendedName>
</protein>
<gene>
    <name evidence="7" type="ORF">PAA8504_01413</name>
</gene>
<evidence type="ECO:0000256" key="5">
    <source>
        <dbReference type="PIRSR" id="PIRSR604254-1"/>
    </source>
</evidence>
<keyword evidence="4 6" id="KW-0472">Membrane</keyword>
<evidence type="ECO:0000256" key="1">
    <source>
        <dbReference type="ARBA" id="ARBA00004141"/>
    </source>
</evidence>
<reference evidence="7 8" key="1">
    <citation type="submission" date="2018-03" db="EMBL/GenBank/DDBJ databases">
        <authorList>
            <person name="Keele B.F."/>
        </authorList>
    </citation>
    <scope>NUCLEOTIDE SEQUENCE [LARGE SCALE GENOMIC DNA]</scope>
    <source>
        <strain evidence="7 8">CECT 8504</strain>
    </source>
</reference>